<protein>
    <recommendedName>
        <fullName evidence="3">Sce7726 family protein</fullName>
    </recommendedName>
</protein>
<keyword evidence="2" id="KW-1185">Reference proteome</keyword>
<evidence type="ECO:0000313" key="1">
    <source>
        <dbReference type="EMBL" id="TPG44560.1"/>
    </source>
</evidence>
<dbReference type="NCBIfam" id="NF033832">
    <property type="entry name" value="sce7726_fam"/>
    <property type="match status" value="1"/>
</dbReference>
<dbReference type="InterPro" id="IPR047729">
    <property type="entry name" value="Sce7726-like"/>
</dbReference>
<accession>A0A502F6B2</accession>
<comment type="caution">
    <text evidence="1">The sequence shown here is derived from an EMBL/GenBank/DDBJ whole genome shotgun (WGS) entry which is preliminary data.</text>
</comment>
<name>A0A502F6B2_9FLAO</name>
<evidence type="ECO:0000313" key="2">
    <source>
        <dbReference type="Proteomes" id="UP000319700"/>
    </source>
</evidence>
<proteinExistence type="predicted"/>
<gene>
    <name evidence="1" type="ORF">EAH81_03540</name>
</gene>
<reference evidence="1 2" key="1">
    <citation type="journal article" date="2019" name="Environ. Microbiol.">
        <title>Species interactions and distinct microbial communities in high Arctic permafrost affected cryosols are associated with the CH4 and CO2 gas fluxes.</title>
        <authorList>
            <person name="Altshuler I."/>
            <person name="Hamel J."/>
            <person name="Turney S."/>
            <person name="Magnuson E."/>
            <person name="Levesque R."/>
            <person name="Greer C."/>
            <person name="Whyte L.G."/>
        </authorList>
    </citation>
    <scope>NUCLEOTIDE SEQUENCE [LARGE SCALE GENOMIC DNA]</scope>
    <source>
        <strain evidence="1 2">42</strain>
    </source>
</reference>
<organism evidence="1 2">
    <name type="scientific">Flavobacterium pectinovorum</name>
    <dbReference type="NCBI Taxonomy" id="29533"/>
    <lineage>
        <taxon>Bacteria</taxon>
        <taxon>Pseudomonadati</taxon>
        <taxon>Bacteroidota</taxon>
        <taxon>Flavobacteriia</taxon>
        <taxon>Flavobacteriales</taxon>
        <taxon>Flavobacteriaceae</taxon>
        <taxon>Flavobacterium</taxon>
    </lineage>
</organism>
<sequence>MIKLPLQKQSASREKMKNKNKNIELNRMRSYSSIFSSTYFLKLLRNDDYSFINSKIAMYDQLKVGNGISTYYDYIRFVYKELSKQYRNEYVYKNTFINELLINSYGVKDTIAINEFRVGGSIADIVLFNGTSKAFEIKTELDSNKRLNGQLSDYRKIFKESYIVTHEALIDKYLKEDDSVGIIALNNYPRSLKMTEIRPAKINLDIDPESIIRSIRTNEYKSIINQYYGELPKMNSFNMFDICSALIKQIPLEDLNILFIEQLKKRKSNTINIKSFFKELRQIGLALNIDDRTYQILVEKLNKPIQI</sequence>
<dbReference type="EMBL" id="RCZH01000002">
    <property type="protein sequence ID" value="TPG44560.1"/>
    <property type="molecule type" value="Genomic_DNA"/>
</dbReference>
<evidence type="ECO:0008006" key="3">
    <source>
        <dbReference type="Google" id="ProtNLM"/>
    </source>
</evidence>
<dbReference type="AlphaFoldDB" id="A0A502F6B2"/>
<dbReference type="Proteomes" id="UP000319700">
    <property type="component" value="Unassembled WGS sequence"/>
</dbReference>
<dbReference type="OrthoDB" id="128875at2"/>
<dbReference type="RefSeq" id="WP_140503808.1">
    <property type="nucleotide sequence ID" value="NZ_RCZH01000002.1"/>
</dbReference>